<dbReference type="GO" id="GO:0007399">
    <property type="term" value="P:nervous system development"/>
    <property type="evidence" value="ECO:0007669"/>
    <property type="project" value="UniProtKB-KW"/>
</dbReference>
<feature type="DNA-binding region" description="Homeobox" evidence="6">
    <location>
        <begin position="60"/>
        <end position="71"/>
    </location>
</feature>
<dbReference type="PROSITE" id="PS50071">
    <property type="entry name" value="HOMEOBOX_2"/>
    <property type="match status" value="1"/>
</dbReference>
<evidence type="ECO:0000256" key="4">
    <source>
        <dbReference type="ARBA" id="ARBA00023015"/>
    </source>
</evidence>
<dbReference type="AlphaFoldDB" id="A0AAD9JYC0"/>
<dbReference type="InterPro" id="IPR001356">
    <property type="entry name" value="HD"/>
</dbReference>
<comment type="caution">
    <text evidence="9">The sequence shown here is derived from an EMBL/GenBank/DDBJ whole genome shotgun (WGS) entry which is preliminary data.</text>
</comment>
<feature type="compositionally biased region" description="Basic and acidic residues" evidence="7">
    <location>
        <begin position="98"/>
        <end position="125"/>
    </location>
</feature>
<evidence type="ECO:0000256" key="5">
    <source>
        <dbReference type="ARBA" id="ARBA00023163"/>
    </source>
</evidence>
<feature type="compositionally biased region" description="Low complexity" evidence="7">
    <location>
        <begin position="184"/>
        <end position="193"/>
    </location>
</feature>
<dbReference type="GO" id="GO:0005634">
    <property type="term" value="C:nucleus"/>
    <property type="evidence" value="ECO:0007669"/>
    <property type="project" value="UniProtKB-SubCell"/>
</dbReference>
<feature type="region of interest" description="Disordered" evidence="7">
    <location>
        <begin position="262"/>
        <end position="373"/>
    </location>
</feature>
<keyword evidence="3" id="KW-0524">Neurogenesis</keyword>
<keyword evidence="6" id="KW-0371">Homeobox</keyword>
<organism evidence="9 10">
    <name type="scientific">Paralvinella palmiformis</name>
    <dbReference type="NCBI Taxonomy" id="53620"/>
    <lineage>
        <taxon>Eukaryota</taxon>
        <taxon>Metazoa</taxon>
        <taxon>Spiralia</taxon>
        <taxon>Lophotrochozoa</taxon>
        <taxon>Annelida</taxon>
        <taxon>Polychaeta</taxon>
        <taxon>Sedentaria</taxon>
        <taxon>Canalipalpata</taxon>
        <taxon>Terebellida</taxon>
        <taxon>Terebelliformia</taxon>
        <taxon>Alvinellidae</taxon>
        <taxon>Paralvinella</taxon>
    </lineage>
</organism>
<evidence type="ECO:0000256" key="2">
    <source>
        <dbReference type="ARBA" id="ARBA00022782"/>
    </source>
</evidence>
<comment type="subcellular location">
    <subcellularLocation>
        <location evidence="6">Nucleus</location>
    </subcellularLocation>
</comment>
<keyword evidence="6" id="KW-0539">Nucleus</keyword>
<dbReference type="GO" id="GO:1990837">
    <property type="term" value="F:sequence-specific double-stranded DNA binding"/>
    <property type="evidence" value="ECO:0007669"/>
    <property type="project" value="TreeGrafter"/>
</dbReference>
<sequence length="390" mass="43659">MYDRLISISGPRLGENNWPLPSAESNRCPIVRRSPDRTTISDGRLAFKFRQQLAMRSVWFQNRRAKWRKKENTKKGPGRPAHNAQPQTCSGDPIPPEELERRERERLERKRQKHEERLRRLEMKKSGSLNSKLKLDQTSRDSSIPDSTDGTEPEIDVVGENGDDSRQESAAFRSVGDGVDRNNTSSSSSSTSSMDTNPERRPSIKSPFSIASLLETPKVPRGRRPNSKYPRVQASKSMNPLALGMVPLYPITQPVGFQVERLPTPPPSFSPVSPPSPEFRIGHGYDETASLQRCGRVDPEHRDPEQRSRVDSPAKSLSDSGYVACGTSSGEEGDASCRHCDEDIPEAEDLRIRHDRRGDVNSVNSSPFQTSDTSSVAKFEALNVHQECRT</sequence>
<dbReference type="EMBL" id="JAODUP010000115">
    <property type="protein sequence ID" value="KAK2161509.1"/>
    <property type="molecule type" value="Genomic_DNA"/>
</dbReference>
<proteinExistence type="predicted"/>
<keyword evidence="4" id="KW-0805">Transcription regulation</keyword>
<reference evidence="9" key="1">
    <citation type="journal article" date="2023" name="Mol. Biol. Evol.">
        <title>Third-Generation Sequencing Reveals the Adaptive Role of the Epigenome in Three Deep-Sea Polychaetes.</title>
        <authorList>
            <person name="Perez M."/>
            <person name="Aroh O."/>
            <person name="Sun Y."/>
            <person name="Lan Y."/>
            <person name="Juniper S.K."/>
            <person name="Young C.R."/>
            <person name="Angers B."/>
            <person name="Qian P.Y."/>
        </authorList>
    </citation>
    <scope>NUCLEOTIDE SEQUENCE</scope>
    <source>
        <strain evidence="9">P08H-3</strain>
    </source>
</reference>
<evidence type="ECO:0000256" key="7">
    <source>
        <dbReference type="SAM" id="MobiDB-lite"/>
    </source>
</evidence>
<evidence type="ECO:0000256" key="1">
    <source>
        <dbReference type="ARBA" id="ARBA00022473"/>
    </source>
</evidence>
<name>A0AAD9JYC0_9ANNE</name>
<dbReference type="Proteomes" id="UP001208570">
    <property type="component" value="Unassembled WGS sequence"/>
</dbReference>
<feature type="compositionally biased region" description="Polar residues" evidence="7">
    <location>
        <begin position="361"/>
        <end position="373"/>
    </location>
</feature>
<feature type="compositionally biased region" description="Basic and acidic residues" evidence="7">
    <location>
        <begin position="335"/>
        <end position="359"/>
    </location>
</feature>
<dbReference type="PANTHER" id="PTHR46799:SF1">
    <property type="entry name" value="HOMEOBOX PROTEIN UNC-4 HOMOLOG"/>
    <property type="match status" value="1"/>
</dbReference>
<keyword evidence="6" id="KW-0238">DNA-binding</keyword>
<keyword evidence="1" id="KW-0217">Developmental protein</keyword>
<protein>
    <recommendedName>
        <fullName evidence="8">Homeobox domain-containing protein</fullName>
    </recommendedName>
</protein>
<dbReference type="Gene3D" id="1.10.10.60">
    <property type="entry name" value="Homeodomain-like"/>
    <property type="match status" value="1"/>
</dbReference>
<dbReference type="GO" id="GO:0010468">
    <property type="term" value="P:regulation of gene expression"/>
    <property type="evidence" value="ECO:0007669"/>
    <property type="project" value="TreeGrafter"/>
</dbReference>
<gene>
    <name evidence="9" type="ORF">LSH36_115g04027</name>
</gene>
<feature type="compositionally biased region" description="Basic and acidic residues" evidence="7">
    <location>
        <begin position="295"/>
        <end position="312"/>
    </location>
</feature>
<dbReference type="CDD" id="cd00086">
    <property type="entry name" value="homeodomain"/>
    <property type="match status" value="1"/>
</dbReference>
<feature type="region of interest" description="Disordered" evidence="7">
    <location>
        <begin position="64"/>
        <end position="234"/>
    </location>
</feature>
<dbReference type="GO" id="GO:0030154">
    <property type="term" value="P:cell differentiation"/>
    <property type="evidence" value="ECO:0007669"/>
    <property type="project" value="UniProtKB-KW"/>
</dbReference>
<evidence type="ECO:0000256" key="3">
    <source>
        <dbReference type="ARBA" id="ARBA00022902"/>
    </source>
</evidence>
<evidence type="ECO:0000313" key="9">
    <source>
        <dbReference type="EMBL" id="KAK2161509.1"/>
    </source>
</evidence>
<dbReference type="PANTHER" id="PTHR46799">
    <property type="entry name" value="HOMEOBOX PROTEIN UNC-4 HOMOLOG"/>
    <property type="match status" value="1"/>
</dbReference>
<accession>A0AAD9JYC0</accession>
<keyword evidence="2" id="KW-0221">Differentiation</keyword>
<keyword evidence="5" id="KW-0804">Transcription</keyword>
<feature type="compositionally biased region" description="Pro residues" evidence="7">
    <location>
        <begin position="263"/>
        <end position="277"/>
    </location>
</feature>
<evidence type="ECO:0000259" key="8">
    <source>
        <dbReference type="PROSITE" id="PS50071"/>
    </source>
</evidence>
<keyword evidence="10" id="KW-1185">Reference proteome</keyword>
<evidence type="ECO:0000256" key="6">
    <source>
        <dbReference type="PROSITE-ProRule" id="PRU00108"/>
    </source>
</evidence>
<evidence type="ECO:0000313" key="10">
    <source>
        <dbReference type="Proteomes" id="UP001208570"/>
    </source>
</evidence>
<feature type="domain" description="Homeobox" evidence="8">
    <location>
        <begin position="58"/>
        <end position="70"/>
    </location>
</feature>